<dbReference type="AlphaFoldDB" id="A0A1R2CIX1"/>
<reference evidence="2 4" key="1">
    <citation type="submission" date="2016-11" db="EMBL/GenBank/DDBJ databases">
        <title>The macronuclear genome of Stentor coeruleus: a giant cell with tiny introns.</title>
        <authorList>
            <person name="Slabodnick M."/>
            <person name="Ruby J.G."/>
            <person name="Reiff S.B."/>
            <person name="Swart E.C."/>
            <person name="Gosai S."/>
            <person name="Prabakaran S."/>
            <person name="Witkowska E."/>
            <person name="Larue G.E."/>
            <person name="Fisher S."/>
            <person name="Freeman R.M."/>
            <person name="Gunawardena J."/>
            <person name="Chu W."/>
            <person name="Stover N.A."/>
            <person name="Gregory B.D."/>
            <person name="Nowacki M."/>
            <person name="Derisi J."/>
            <person name="Roy S.W."/>
            <person name="Marshall W.F."/>
            <person name="Sood P."/>
        </authorList>
    </citation>
    <scope>NUCLEOTIDE SEQUENCE [LARGE SCALE GENOMIC DNA]</scope>
    <source>
        <strain evidence="2">WM001</strain>
    </source>
</reference>
<dbReference type="EMBL" id="MPUH01000139">
    <property type="protein sequence ID" value="OMJ88896.1"/>
    <property type="molecule type" value="Genomic_DNA"/>
</dbReference>
<accession>A0A1R2CIX1</accession>
<dbReference type="Proteomes" id="UP000187209">
    <property type="component" value="Unassembled WGS sequence"/>
</dbReference>
<comment type="caution">
    <text evidence="2">The sequence shown here is derived from an EMBL/GenBank/DDBJ whole genome shotgun (WGS) entry which is preliminary data.</text>
</comment>
<gene>
    <name evidence="3" type="ORF">SteCoe_2562</name>
    <name evidence="2" type="ORF">SteCoe_9103</name>
</gene>
<evidence type="ECO:0000256" key="1">
    <source>
        <dbReference type="SAM" id="MobiDB-lite"/>
    </source>
</evidence>
<evidence type="ECO:0000313" key="4">
    <source>
        <dbReference type="Proteomes" id="UP000187209"/>
    </source>
</evidence>
<dbReference type="EMBL" id="MPUH01000028">
    <property type="protein sequence ID" value="OMJ94357.1"/>
    <property type="molecule type" value="Genomic_DNA"/>
</dbReference>
<name>A0A1R2CIX1_9CILI</name>
<sequence>MIKANQKSRNKTIFLLTVTIEALLYDAMSKNLCLLSTKKSKPSCLMFTQNRKSSEKISIGKRPALPAPPPSKKMKINEKSTKEVLMPIFSPSETLMPKTSLNIVSVRRDHEFIVKNFGIKIKPIYKQESLQRLFRL</sequence>
<evidence type="ECO:0000313" key="2">
    <source>
        <dbReference type="EMBL" id="OMJ88896.1"/>
    </source>
</evidence>
<evidence type="ECO:0000313" key="3">
    <source>
        <dbReference type="EMBL" id="OMJ94357.1"/>
    </source>
</evidence>
<organism evidence="2 4">
    <name type="scientific">Stentor coeruleus</name>
    <dbReference type="NCBI Taxonomy" id="5963"/>
    <lineage>
        <taxon>Eukaryota</taxon>
        <taxon>Sar</taxon>
        <taxon>Alveolata</taxon>
        <taxon>Ciliophora</taxon>
        <taxon>Postciliodesmatophora</taxon>
        <taxon>Heterotrichea</taxon>
        <taxon>Heterotrichida</taxon>
        <taxon>Stentoridae</taxon>
        <taxon>Stentor</taxon>
    </lineage>
</organism>
<proteinExistence type="predicted"/>
<feature type="region of interest" description="Disordered" evidence="1">
    <location>
        <begin position="55"/>
        <end position="74"/>
    </location>
</feature>
<protein>
    <submittedName>
        <fullName evidence="2">Uncharacterized protein</fullName>
    </submittedName>
</protein>
<keyword evidence="4" id="KW-1185">Reference proteome</keyword>